<accession>A0A4Z2HPX3</accession>
<sequence length="67" mass="7199">MAAFNSVQPTLAQLRKAGMSRTGTLRVNALTRRALRCGSLASNPFSRNATAKRAFSCTARTWAAVTL</sequence>
<reference evidence="1 2" key="1">
    <citation type="submission" date="2019-03" db="EMBL/GenBank/DDBJ databases">
        <title>First draft genome of Liparis tanakae, snailfish: a comprehensive survey of snailfish specific genes.</title>
        <authorList>
            <person name="Kim W."/>
            <person name="Song I."/>
            <person name="Jeong J.-H."/>
            <person name="Kim D."/>
            <person name="Kim S."/>
            <person name="Ryu S."/>
            <person name="Song J.Y."/>
            <person name="Lee S.K."/>
        </authorList>
    </citation>
    <scope>NUCLEOTIDE SEQUENCE [LARGE SCALE GENOMIC DNA]</scope>
    <source>
        <tissue evidence="1">Muscle</tissue>
    </source>
</reference>
<protein>
    <submittedName>
        <fullName evidence="1">Uncharacterized protein</fullName>
    </submittedName>
</protein>
<comment type="caution">
    <text evidence="1">The sequence shown here is derived from an EMBL/GenBank/DDBJ whole genome shotgun (WGS) entry which is preliminary data.</text>
</comment>
<gene>
    <name evidence="1" type="ORF">EYF80_022412</name>
</gene>
<dbReference type="AlphaFoldDB" id="A0A4Z2HPX3"/>
<evidence type="ECO:0000313" key="1">
    <source>
        <dbReference type="EMBL" id="TNN67305.1"/>
    </source>
</evidence>
<organism evidence="1 2">
    <name type="scientific">Liparis tanakae</name>
    <name type="common">Tanaka's snailfish</name>
    <dbReference type="NCBI Taxonomy" id="230148"/>
    <lineage>
        <taxon>Eukaryota</taxon>
        <taxon>Metazoa</taxon>
        <taxon>Chordata</taxon>
        <taxon>Craniata</taxon>
        <taxon>Vertebrata</taxon>
        <taxon>Euteleostomi</taxon>
        <taxon>Actinopterygii</taxon>
        <taxon>Neopterygii</taxon>
        <taxon>Teleostei</taxon>
        <taxon>Neoteleostei</taxon>
        <taxon>Acanthomorphata</taxon>
        <taxon>Eupercaria</taxon>
        <taxon>Perciformes</taxon>
        <taxon>Cottioidei</taxon>
        <taxon>Cottales</taxon>
        <taxon>Liparidae</taxon>
        <taxon>Liparis</taxon>
    </lineage>
</organism>
<name>A0A4Z2HPX3_9TELE</name>
<dbReference type="EMBL" id="SRLO01000205">
    <property type="protein sequence ID" value="TNN67305.1"/>
    <property type="molecule type" value="Genomic_DNA"/>
</dbReference>
<dbReference type="Proteomes" id="UP000314294">
    <property type="component" value="Unassembled WGS sequence"/>
</dbReference>
<proteinExistence type="predicted"/>
<keyword evidence="2" id="KW-1185">Reference proteome</keyword>
<evidence type="ECO:0000313" key="2">
    <source>
        <dbReference type="Proteomes" id="UP000314294"/>
    </source>
</evidence>